<reference evidence="2" key="1">
    <citation type="journal article" date="2019" name="Nat. Commun.">
        <title>The genome of broomcorn millet.</title>
        <authorList>
            <person name="Zou C."/>
            <person name="Miki D."/>
            <person name="Li D."/>
            <person name="Tang Q."/>
            <person name="Xiao L."/>
            <person name="Rajput S."/>
            <person name="Deng P."/>
            <person name="Jia W."/>
            <person name="Huang R."/>
            <person name="Zhang M."/>
            <person name="Sun Y."/>
            <person name="Hu J."/>
            <person name="Fu X."/>
            <person name="Schnable P.S."/>
            <person name="Li F."/>
            <person name="Zhang H."/>
            <person name="Feng B."/>
            <person name="Zhu X."/>
            <person name="Liu R."/>
            <person name="Schnable J.C."/>
            <person name="Zhu J.-K."/>
            <person name="Zhang H."/>
        </authorList>
    </citation>
    <scope>NUCLEOTIDE SEQUENCE [LARGE SCALE GENOMIC DNA]</scope>
</reference>
<dbReference type="PANTHER" id="PTHR33186:SF16">
    <property type="entry name" value="F-BOX ASSOCIATED DOMAIN-CONTAINING PROTEIN"/>
    <property type="match status" value="1"/>
</dbReference>
<dbReference type="OrthoDB" id="672478at2759"/>
<comment type="caution">
    <text evidence="1">The sequence shown here is derived from an EMBL/GenBank/DDBJ whole genome shotgun (WGS) entry which is preliminary data.</text>
</comment>
<gene>
    <name evidence="1" type="ORF">C2845_PM02G17840</name>
</gene>
<evidence type="ECO:0000313" key="2">
    <source>
        <dbReference type="Proteomes" id="UP000275267"/>
    </source>
</evidence>
<dbReference type="AlphaFoldDB" id="A0A3L6SBB2"/>
<proteinExistence type="predicted"/>
<sequence>MSIEILPTRSNGLGLAVLKVVNLQLWERMADSDNGSLIWVLMRTIELDKILSPEPMGWRVWTKILAFDEETNTMFVLWDGTGFMIQLQSLKFRKVLKSTTRVELVIPSQVSLEQPCMAWVSDGNETESVLLKLKLKSPITEMRRNIEGT</sequence>
<dbReference type="Proteomes" id="UP000275267">
    <property type="component" value="Unassembled WGS sequence"/>
</dbReference>
<organism evidence="1 2">
    <name type="scientific">Panicum miliaceum</name>
    <name type="common">Proso millet</name>
    <name type="synonym">Broomcorn millet</name>
    <dbReference type="NCBI Taxonomy" id="4540"/>
    <lineage>
        <taxon>Eukaryota</taxon>
        <taxon>Viridiplantae</taxon>
        <taxon>Streptophyta</taxon>
        <taxon>Embryophyta</taxon>
        <taxon>Tracheophyta</taxon>
        <taxon>Spermatophyta</taxon>
        <taxon>Magnoliopsida</taxon>
        <taxon>Liliopsida</taxon>
        <taxon>Poales</taxon>
        <taxon>Poaceae</taxon>
        <taxon>PACMAD clade</taxon>
        <taxon>Panicoideae</taxon>
        <taxon>Panicodae</taxon>
        <taxon>Paniceae</taxon>
        <taxon>Panicinae</taxon>
        <taxon>Panicum</taxon>
        <taxon>Panicum sect. Panicum</taxon>
    </lineage>
</organism>
<accession>A0A3L6SBB2</accession>
<keyword evidence="2" id="KW-1185">Reference proteome</keyword>
<dbReference type="EMBL" id="PQIB02000005">
    <property type="protein sequence ID" value="RLN18271.1"/>
    <property type="molecule type" value="Genomic_DNA"/>
</dbReference>
<dbReference type="PANTHER" id="PTHR33186">
    <property type="entry name" value="OS10G0136150 PROTEIN-RELATED"/>
    <property type="match status" value="1"/>
</dbReference>
<evidence type="ECO:0000313" key="1">
    <source>
        <dbReference type="EMBL" id="RLN18271.1"/>
    </source>
</evidence>
<protein>
    <submittedName>
        <fullName evidence="1">Uncharacterized protein</fullName>
    </submittedName>
</protein>
<name>A0A3L6SBB2_PANMI</name>